<proteinExistence type="predicted"/>
<evidence type="ECO:0000313" key="2">
    <source>
        <dbReference type="Proteomes" id="UP001596103"/>
    </source>
</evidence>
<dbReference type="InterPro" id="IPR029063">
    <property type="entry name" value="SAM-dependent_MTases_sf"/>
</dbReference>
<keyword evidence="1" id="KW-0489">Methyltransferase</keyword>
<evidence type="ECO:0000313" key="1">
    <source>
        <dbReference type="EMBL" id="MFC5431778.1"/>
    </source>
</evidence>
<name>A0ABW0JFN0_9BURK</name>
<gene>
    <name evidence="1" type="ORF">ACFPTO_23725</name>
</gene>
<dbReference type="EMBL" id="JBHSMP010000038">
    <property type="protein sequence ID" value="MFC5431778.1"/>
    <property type="molecule type" value="Genomic_DNA"/>
</dbReference>
<accession>A0ABW0JFN0</accession>
<dbReference type="GO" id="GO:0032259">
    <property type="term" value="P:methylation"/>
    <property type="evidence" value="ECO:0007669"/>
    <property type="project" value="UniProtKB-KW"/>
</dbReference>
<reference evidence="2" key="1">
    <citation type="journal article" date="2019" name="Int. J. Syst. Evol. Microbiol.">
        <title>The Global Catalogue of Microorganisms (GCM) 10K type strain sequencing project: providing services to taxonomists for standard genome sequencing and annotation.</title>
        <authorList>
            <consortium name="The Broad Institute Genomics Platform"/>
            <consortium name="The Broad Institute Genome Sequencing Center for Infectious Disease"/>
            <person name="Wu L."/>
            <person name="Ma J."/>
        </authorList>
    </citation>
    <scope>NUCLEOTIDE SEQUENCE [LARGE SCALE GENOMIC DNA]</scope>
    <source>
        <strain evidence="2">CCUG 56042</strain>
    </source>
</reference>
<protein>
    <submittedName>
        <fullName evidence="1">Class I SAM-dependent methyltransferase</fullName>
        <ecNumber evidence="1">2.1.-.-</ecNumber>
    </submittedName>
</protein>
<comment type="caution">
    <text evidence="1">The sequence shown here is derived from an EMBL/GenBank/DDBJ whole genome shotgun (WGS) entry which is preliminary data.</text>
</comment>
<dbReference type="SUPFAM" id="SSF53335">
    <property type="entry name" value="S-adenosyl-L-methionine-dependent methyltransferases"/>
    <property type="match status" value="1"/>
</dbReference>
<dbReference type="RefSeq" id="WP_377715269.1">
    <property type="nucleotide sequence ID" value="NZ_JBHSMP010000038.1"/>
</dbReference>
<sequence>MPNNRSEFFTRVYKENLWKSAESRSGYGSAQRFTKKLAEGLPVALRKLGVSRLLDLPCGDFNWMKAVDLAGIDYIGGDIVPDMIDANTTAYGSLSRQFVVLDIAADILPSSDMIFIRDCFIHFSNELIFQSLKNIVRSDIRYLCLGTLPRRLYPQIANIDLAGNQNGVNFEYRPVQFESAPYSFPEPILEIEDHTVDSGAHWVTTMAVWEMSTIRNLLLDATTLQK</sequence>
<keyword evidence="1" id="KW-0808">Transferase</keyword>
<dbReference type="Proteomes" id="UP001596103">
    <property type="component" value="Unassembled WGS sequence"/>
</dbReference>
<dbReference type="EC" id="2.1.-.-" evidence="1"/>
<dbReference type="Gene3D" id="3.40.50.150">
    <property type="entry name" value="Vaccinia Virus protein VP39"/>
    <property type="match status" value="1"/>
</dbReference>
<dbReference type="GO" id="GO:0008168">
    <property type="term" value="F:methyltransferase activity"/>
    <property type="evidence" value="ECO:0007669"/>
    <property type="project" value="UniProtKB-KW"/>
</dbReference>
<organism evidence="1 2">
    <name type="scientific">Paraburkholderia denitrificans</name>
    <dbReference type="NCBI Taxonomy" id="694025"/>
    <lineage>
        <taxon>Bacteria</taxon>
        <taxon>Pseudomonadati</taxon>
        <taxon>Pseudomonadota</taxon>
        <taxon>Betaproteobacteria</taxon>
        <taxon>Burkholderiales</taxon>
        <taxon>Burkholderiaceae</taxon>
        <taxon>Paraburkholderia</taxon>
    </lineage>
</organism>
<keyword evidence="2" id="KW-1185">Reference proteome</keyword>